<evidence type="ECO:0000256" key="2">
    <source>
        <dbReference type="ARBA" id="ARBA00022670"/>
    </source>
</evidence>
<organism evidence="10 11">
    <name type="scientific">Candidatus Kaiserbacteria bacterium CG10_big_fil_rev_8_21_14_0_10_59_10</name>
    <dbReference type="NCBI Taxonomy" id="1974612"/>
    <lineage>
        <taxon>Bacteria</taxon>
        <taxon>Candidatus Kaiseribacteriota</taxon>
    </lineage>
</organism>
<dbReference type="SUPFAM" id="SSF52743">
    <property type="entry name" value="Subtilisin-like"/>
    <property type="match status" value="1"/>
</dbReference>
<dbReference type="PRINTS" id="PR00723">
    <property type="entry name" value="SUBTILISIN"/>
</dbReference>
<dbReference type="InterPro" id="IPR023827">
    <property type="entry name" value="Peptidase_S8_Asp-AS"/>
</dbReference>
<feature type="active site" description="Charge relay system" evidence="6">
    <location>
        <position position="179"/>
    </location>
</feature>
<keyword evidence="4 6" id="KW-0378">Hydrolase</keyword>
<dbReference type="InterPro" id="IPR037045">
    <property type="entry name" value="S8pro/Inhibitor_I9_sf"/>
</dbReference>
<dbReference type="InterPro" id="IPR022398">
    <property type="entry name" value="Peptidase_S8_His-AS"/>
</dbReference>
<dbReference type="Gene3D" id="3.30.70.80">
    <property type="entry name" value="Peptidase S8 propeptide/proteinase inhibitor I9"/>
    <property type="match status" value="1"/>
</dbReference>
<feature type="compositionally biased region" description="Acidic residues" evidence="8">
    <location>
        <begin position="401"/>
        <end position="421"/>
    </location>
</feature>
<dbReference type="Proteomes" id="UP000231379">
    <property type="component" value="Unassembled WGS sequence"/>
</dbReference>
<dbReference type="PROSITE" id="PS00137">
    <property type="entry name" value="SUBTILASE_HIS"/>
    <property type="match status" value="1"/>
</dbReference>
<dbReference type="Pfam" id="PF00082">
    <property type="entry name" value="Peptidase_S8"/>
    <property type="match status" value="1"/>
</dbReference>
<gene>
    <name evidence="10" type="ORF">COU20_02755</name>
</gene>
<dbReference type="GO" id="GO:0004252">
    <property type="term" value="F:serine-type endopeptidase activity"/>
    <property type="evidence" value="ECO:0007669"/>
    <property type="project" value="UniProtKB-UniRule"/>
</dbReference>
<dbReference type="InterPro" id="IPR008964">
    <property type="entry name" value="Invasin/intimin_cell_adhesion"/>
</dbReference>
<dbReference type="InterPro" id="IPR034202">
    <property type="entry name" value="Subtilisin_Carlsberg-like"/>
</dbReference>
<evidence type="ECO:0000256" key="3">
    <source>
        <dbReference type="ARBA" id="ARBA00022723"/>
    </source>
</evidence>
<keyword evidence="2 6" id="KW-0645">Protease</keyword>
<accession>A0A2H0U7N7</accession>
<dbReference type="GO" id="GO:0046872">
    <property type="term" value="F:metal ion binding"/>
    <property type="evidence" value="ECO:0007669"/>
    <property type="project" value="UniProtKB-KW"/>
</dbReference>
<dbReference type="PANTHER" id="PTHR43806:SF11">
    <property type="entry name" value="CEREVISIN-RELATED"/>
    <property type="match status" value="1"/>
</dbReference>
<evidence type="ECO:0000256" key="1">
    <source>
        <dbReference type="ARBA" id="ARBA00011073"/>
    </source>
</evidence>
<dbReference type="InterPro" id="IPR050131">
    <property type="entry name" value="Peptidase_S8_subtilisin-like"/>
</dbReference>
<feature type="active site" description="Charge relay system" evidence="6">
    <location>
        <position position="146"/>
    </location>
</feature>
<dbReference type="SUPFAM" id="SSF49373">
    <property type="entry name" value="Invasin/intimin cell-adhesion fragments"/>
    <property type="match status" value="1"/>
</dbReference>
<evidence type="ECO:0000259" key="9">
    <source>
        <dbReference type="Pfam" id="PF00082"/>
    </source>
</evidence>
<keyword evidence="5 6" id="KW-0720">Serine protease</keyword>
<evidence type="ECO:0000256" key="6">
    <source>
        <dbReference type="PROSITE-ProRule" id="PRU01240"/>
    </source>
</evidence>
<dbReference type="CDD" id="cd07477">
    <property type="entry name" value="Peptidases_S8_Subtilisin_subset"/>
    <property type="match status" value="1"/>
</dbReference>
<dbReference type="InterPro" id="IPR023828">
    <property type="entry name" value="Peptidase_S8_Ser-AS"/>
</dbReference>
<reference evidence="11" key="1">
    <citation type="submission" date="2017-09" db="EMBL/GenBank/DDBJ databases">
        <title>Depth-based differentiation of microbial function through sediment-hosted aquifers and enrichment of novel symbionts in the deep terrestrial subsurface.</title>
        <authorList>
            <person name="Probst A.J."/>
            <person name="Ladd B."/>
            <person name="Jarett J.K."/>
            <person name="Geller-Mcgrath D.E."/>
            <person name="Sieber C.M.K."/>
            <person name="Emerson J.B."/>
            <person name="Anantharaman K."/>
            <person name="Thomas B.C."/>
            <person name="Malmstrom R."/>
            <person name="Stieglmeier M."/>
            <person name="Klingl A."/>
            <person name="Woyke T."/>
            <person name="Ryan C.M."/>
            <person name="Banfield J.F."/>
        </authorList>
    </citation>
    <scope>NUCLEOTIDE SEQUENCE [LARGE SCALE GENOMIC DNA]</scope>
</reference>
<dbReference type="PROSITE" id="PS51892">
    <property type="entry name" value="SUBTILASE"/>
    <property type="match status" value="1"/>
</dbReference>
<name>A0A2H0U7N7_9BACT</name>
<evidence type="ECO:0000256" key="4">
    <source>
        <dbReference type="ARBA" id="ARBA00022801"/>
    </source>
</evidence>
<dbReference type="InterPro" id="IPR015500">
    <property type="entry name" value="Peptidase_S8_subtilisin-rel"/>
</dbReference>
<proteinExistence type="inferred from homology"/>
<protein>
    <submittedName>
        <fullName evidence="10">Peptidase S8</fullName>
    </submittedName>
</protein>
<dbReference type="InterPro" id="IPR036852">
    <property type="entry name" value="Peptidase_S8/S53_dom_sf"/>
</dbReference>
<evidence type="ECO:0000256" key="5">
    <source>
        <dbReference type="ARBA" id="ARBA00022825"/>
    </source>
</evidence>
<feature type="domain" description="Peptidase S8/S53" evidence="9">
    <location>
        <begin position="137"/>
        <end position="382"/>
    </location>
</feature>
<comment type="caution">
    <text evidence="10">The sequence shown here is derived from an EMBL/GenBank/DDBJ whole genome shotgun (WGS) entry which is preliminary data.</text>
</comment>
<comment type="similarity">
    <text evidence="1 6 7">Belongs to the peptidase S8 family.</text>
</comment>
<dbReference type="SUPFAM" id="SSF54897">
    <property type="entry name" value="Protease propeptides/inhibitors"/>
    <property type="match status" value="1"/>
</dbReference>
<dbReference type="PANTHER" id="PTHR43806">
    <property type="entry name" value="PEPTIDASE S8"/>
    <property type="match status" value="1"/>
</dbReference>
<dbReference type="EMBL" id="PFBM01000016">
    <property type="protein sequence ID" value="PIR82419.1"/>
    <property type="molecule type" value="Genomic_DNA"/>
</dbReference>
<evidence type="ECO:0000313" key="10">
    <source>
        <dbReference type="EMBL" id="PIR82419.1"/>
    </source>
</evidence>
<dbReference type="PROSITE" id="PS00138">
    <property type="entry name" value="SUBTILASE_SER"/>
    <property type="match status" value="1"/>
</dbReference>
<dbReference type="Gene3D" id="3.40.50.200">
    <property type="entry name" value="Peptidase S8/S53 domain"/>
    <property type="match status" value="1"/>
</dbReference>
<dbReference type="PROSITE" id="PS00136">
    <property type="entry name" value="SUBTILASE_ASP"/>
    <property type="match status" value="1"/>
</dbReference>
<dbReference type="Gene3D" id="2.60.40.10">
    <property type="entry name" value="Immunoglobulins"/>
    <property type="match status" value="1"/>
</dbReference>
<sequence>MTYTHILTRPVRFFGFAALAALLAAIIFAGAAFGTTVFAAPIERTDVLIGFKNIPGFAEHTLVRAHGGAVTKSFHLVPAVAASLPSAAIRALERNPLVSVVEIDGEFTAIGHSVELDNTWGVAHVGAGSVHHDSVVGTGIKVAIIDTGIDYTHSDLGANYAGGHDFVNGDNDPMDDNGHGTHVAGTAAALLNGAGVVGAAPEARLYGLKVLNASGSGSFSDVIAALQWAVDNGVSVTNNSYGSSRDPGTLVQAAFDNSAAAGVLHIAAAGNEGNCPGNRNTVGYPARYASVVAVAATDKNDKRPCFSSTGPDVELSAPGVSITSTYLGGSYATGSGTSMASPHVAGVAALVMAAGEQSASAVRQILRDTAKPLGDSNHYGHGLIQAVAAVAAVGDSSPPPDDSEPEPEPEPAPEEPTDEPDTTTAVVSDISYSTSGGRTNDRHLTVAITISNGDGAPIGGATVSIDLHRNGSRIASGTGTTNSSGVVSFTLKNAQTGCYSTTVTDVVAEGAQWDGFTPSNEFCK</sequence>
<keyword evidence="3" id="KW-0479">Metal-binding</keyword>
<feature type="region of interest" description="Disordered" evidence="8">
    <location>
        <begin position="393"/>
        <end position="425"/>
    </location>
</feature>
<evidence type="ECO:0000256" key="8">
    <source>
        <dbReference type="SAM" id="MobiDB-lite"/>
    </source>
</evidence>
<dbReference type="InterPro" id="IPR013783">
    <property type="entry name" value="Ig-like_fold"/>
</dbReference>
<evidence type="ECO:0000256" key="7">
    <source>
        <dbReference type="RuleBase" id="RU003355"/>
    </source>
</evidence>
<evidence type="ECO:0000313" key="11">
    <source>
        <dbReference type="Proteomes" id="UP000231379"/>
    </source>
</evidence>
<feature type="active site" description="Charge relay system" evidence="6">
    <location>
        <position position="338"/>
    </location>
</feature>
<dbReference type="InterPro" id="IPR000209">
    <property type="entry name" value="Peptidase_S8/S53_dom"/>
</dbReference>
<dbReference type="GO" id="GO:0006508">
    <property type="term" value="P:proteolysis"/>
    <property type="evidence" value="ECO:0007669"/>
    <property type="project" value="UniProtKB-KW"/>
</dbReference>
<dbReference type="AlphaFoldDB" id="A0A2H0U7N7"/>